<reference evidence="1" key="1">
    <citation type="submission" date="2019-02" db="EMBL/GenBank/DDBJ databases">
        <authorList>
            <person name="Gruber-Vodicka R. H."/>
            <person name="Seah K. B. B."/>
        </authorList>
    </citation>
    <scope>NUCLEOTIDE SEQUENCE</scope>
    <source>
        <strain evidence="1">BECK_M6</strain>
    </source>
</reference>
<accession>A0A450V8Q8</accession>
<evidence type="ECO:0000313" key="1">
    <source>
        <dbReference type="EMBL" id="VFK01181.1"/>
    </source>
</evidence>
<protein>
    <submittedName>
        <fullName evidence="1">Uncharacterized protein</fullName>
    </submittedName>
</protein>
<gene>
    <name evidence="1" type="ORF">BECKLFY1418A_GA0070994_113711</name>
</gene>
<proteinExistence type="predicted"/>
<name>A0A450V8Q8_9GAMM</name>
<sequence>MGLESLMQRLLNQSVHHRRDARRSHTPPSRLRYLYLPYRLRDIRATE</sequence>
<organism evidence="1">
    <name type="scientific">Candidatus Kentrum sp. LFY</name>
    <dbReference type="NCBI Taxonomy" id="2126342"/>
    <lineage>
        <taxon>Bacteria</taxon>
        <taxon>Pseudomonadati</taxon>
        <taxon>Pseudomonadota</taxon>
        <taxon>Gammaproteobacteria</taxon>
        <taxon>Candidatus Kentrum</taxon>
    </lineage>
</organism>
<dbReference type="EMBL" id="CAADFH010000137">
    <property type="protein sequence ID" value="VFK01181.1"/>
    <property type="molecule type" value="Genomic_DNA"/>
</dbReference>
<dbReference type="AlphaFoldDB" id="A0A450V8Q8"/>